<evidence type="ECO:0000313" key="2">
    <source>
        <dbReference type="EMBL" id="CCA14737.1"/>
    </source>
</evidence>
<reference evidence="2" key="2">
    <citation type="submission" date="2011-02" db="EMBL/GenBank/DDBJ databases">
        <authorList>
            <person name="MacLean D."/>
        </authorList>
    </citation>
    <scope>NUCLEOTIDE SEQUENCE</scope>
</reference>
<name>F0W113_9STRA</name>
<protein>
    <submittedName>
        <fullName evidence="2">Uncharacterized protein AlNc14C5G793</fullName>
    </submittedName>
</protein>
<proteinExistence type="predicted"/>
<evidence type="ECO:0000256" key="1">
    <source>
        <dbReference type="SAM" id="MobiDB-lite"/>
    </source>
</evidence>
<sequence length="314" mass="35710">MSQDEGINMTSVEILADSNPYLDCYNAFLKSAPEDIAHVFNTDLNEETRRKHHNMLDVQIAMKYAWAIPDERALKIIKSYGPIVEMGAGTGYWAKLLELRGVDIVCYDLHGSESIEVEGATEAQGSNDDDNSDREGRVDEEGELLEQYYWTKVWSGTPEVLSKHTDRTLLLCYPDDFEESEESMALNCLEHYNGDTIIHVGEWLGQTLCLPDAWGRTSSPEFQVKLSTIYHKVLQVPLPSWHSSMDTLTVWKRTRTCIMDDGMYAYIPPEERLDLTAACSSTRHLLVLPNNAKESDLYLRKRSRLSESDTSKIT</sequence>
<organism evidence="2">
    <name type="scientific">Albugo laibachii Nc14</name>
    <dbReference type="NCBI Taxonomy" id="890382"/>
    <lineage>
        <taxon>Eukaryota</taxon>
        <taxon>Sar</taxon>
        <taxon>Stramenopiles</taxon>
        <taxon>Oomycota</taxon>
        <taxon>Peronosporomycetes</taxon>
        <taxon>Albuginales</taxon>
        <taxon>Albuginaceae</taxon>
        <taxon>Albugo</taxon>
    </lineage>
</organism>
<accession>F0W113</accession>
<dbReference type="AlphaFoldDB" id="F0W113"/>
<dbReference type="HOGENOM" id="CLU_054308_0_0_1"/>
<gene>
    <name evidence="2" type="primary">AlNc14C5G793</name>
    <name evidence="2" type="ORF">ALNC14_008800</name>
</gene>
<feature type="region of interest" description="Disordered" evidence="1">
    <location>
        <begin position="117"/>
        <end position="138"/>
    </location>
</feature>
<dbReference type="PANTHER" id="PTHR39290">
    <property type="entry name" value="C3H1-TYPE DOMAIN-CONTAINING PROTEIN-RELATED"/>
    <property type="match status" value="1"/>
</dbReference>
<dbReference type="EMBL" id="FR824050">
    <property type="protein sequence ID" value="CCA14737.1"/>
    <property type="molecule type" value="Genomic_DNA"/>
</dbReference>
<reference evidence="2" key="1">
    <citation type="journal article" date="2011" name="PLoS Biol.">
        <title>Gene gain and loss during evolution of obligate parasitism in the white rust pathogen of Arabidopsis thaliana.</title>
        <authorList>
            <person name="Kemen E."/>
            <person name="Gardiner A."/>
            <person name="Schultz-Larsen T."/>
            <person name="Kemen A.C."/>
            <person name="Balmuth A.L."/>
            <person name="Robert-Seilaniantz A."/>
            <person name="Bailey K."/>
            <person name="Holub E."/>
            <person name="Studholme D.J."/>
            <person name="Maclean D."/>
            <person name="Jones J.D."/>
        </authorList>
    </citation>
    <scope>NUCLEOTIDE SEQUENCE</scope>
</reference>
<dbReference type="PANTHER" id="PTHR39290:SF6">
    <property type="entry name" value="S-ADENOSYL-L-METHIONINE-DEPENDENT METHYLTRANSFERASES SUPERFAMILY PROTEIN"/>
    <property type="match status" value="1"/>
</dbReference>